<keyword evidence="3" id="KW-1185">Reference proteome</keyword>
<gene>
    <name evidence="2" type="ORF">EVAR_98976_1</name>
</gene>
<evidence type="ECO:0000256" key="1">
    <source>
        <dbReference type="SAM" id="MobiDB-lite"/>
    </source>
</evidence>
<dbReference type="Proteomes" id="UP000299102">
    <property type="component" value="Unassembled WGS sequence"/>
</dbReference>
<evidence type="ECO:0000313" key="3">
    <source>
        <dbReference type="Proteomes" id="UP000299102"/>
    </source>
</evidence>
<organism evidence="2 3">
    <name type="scientific">Eumeta variegata</name>
    <name type="common">Bagworm moth</name>
    <name type="synonym">Eumeta japonica</name>
    <dbReference type="NCBI Taxonomy" id="151549"/>
    <lineage>
        <taxon>Eukaryota</taxon>
        <taxon>Metazoa</taxon>
        <taxon>Ecdysozoa</taxon>
        <taxon>Arthropoda</taxon>
        <taxon>Hexapoda</taxon>
        <taxon>Insecta</taxon>
        <taxon>Pterygota</taxon>
        <taxon>Neoptera</taxon>
        <taxon>Endopterygota</taxon>
        <taxon>Lepidoptera</taxon>
        <taxon>Glossata</taxon>
        <taxon>Ditrysia</taxon>
        <taxon>Tineoidea</taxon>
        <taxon>Psychidae</taxon>
        <taxon>Oiketicinae</taxon>
        <taxon>Eumeta</taxon>
    </lineage>
</organism>
<accession>A0A4C1YRB1</accession>
<comment type="caution">
    <text evidence="2">The sequence shown here is derived from an EMBL/GenBank/DDBJ whole genome shotgun (WGS) entry which is preliminary data.</text>
</comment>
<protein>
    <submittedName>
        <fullName evidence="2">Uncharacterized protein</fullName>
    </submittedName>
</protein>
<dbReference type="EMBL" id="BGZK01001334">
    <property type="protein sequence ID" value="GBP77523.1"/>
    <property type="molecule type" value="Genomic_DNA"/>
</dbReference>
<reference evidence="2 3" key="1">
    <citation type="journal article" date="2019" name="Commun. Biol.">
        <title>The bagworm genome reveals a unique fibroin gene that provides high tensile strength.</title>
        <authorList>
            <person name="Kono N."/>
            <person name="Nakamura H."/>
            <person name="Ohtoshi R."/>
            <person name="Tomita M."/>
            <person name="Numata K."/>
            <person name="Arakawa K."/>
        </authorList>
    </citation>
    <scope>NUCLEOTIDE SEQUENCE [LARGE SCALE GENOMIC DNA]</scope>
</reference>
<proteinExistence type="predicted"/>
<evidence type="ECO:0000313" key="2">
    <source>
        <dbReference type="EMBL" id="GBP77523.1"/>
    </source>
</evidence>
<name>A0A4C1YRB1_EUMVA</name>
<sequence>MFTDVHGLRSSSTLSTTHSDRGIDGFLLDFNFKLFIDSRNTSSQSSADDAGAIVRGLITVPQPRRDRAVRHLPRRRVPPCVRRRI</sequence>
<feature type="region of interest" description="Disordered" evidence="1">
    <location>
        <begin position="1"/>
        <end position="22"/>
    </location>
</feature>
<dbReference type="AlphaFoldDB" id="A0A4C1YRB1"/>